<evidence type="ECO:0000256" key="7">
    <source>
        <dbReference type="ARBA" id="ARBA00035136"/>
    </source>
</evidence>
<keyword evidence="5 8" id="KW-0689">Ribosomal protein</keyword>
<dbReference type="GO" id="GO:0005829">
    <property type="term" value="C:cytosol"/>
    <property type="evidence" value="ECO:0007669"/>
    <property type="project" value="TreeGrafter"/>
</dbReference>
<evidence type="ECO:0000256" key="2">
    <source>
        <dbReference type="ARBA" id="ARBA00007634"/>
    </source>
</evidence>
<dbReference type="AlphaFoldDB" id="A0A6J4VLK9"/>
<dbReference type="InterPro" id="IPR002583">
    <property type="entry name" value="Ribosomal_bS20"/>
</dbReference>
<accession>A0A6J4VLK9</accession>
<name>A0A6J4VLK9_9BACT</name>
<evidence type="ECO:0000256" key="5">
    <source>
        <dbReference type="ARBA" id="ARBA00022980"/>
    </source>
</evidence>
<dbReference type="FunFam" id="1.20.58.110:FF:000001">
    <property type="entry name" value="30S ribosomal protein S20"/>
    <property type="match status" value="1"/>
</dbReference>
<dbReference type="PANTHER" id="PTHR33398:SF1">
    <property type="entry name" value="SMALL RIBOSOMAL SUBUNIT PROTEIN BS20C"/>
    <property type="match status" value="1"/>
</dbReference>
<dbReference type="NCBIfam" id="TIGR00029">
    <property type="entry name" value="S20"/>
    <property type="match status" value="1"/>
</dbReference>
<dbReference type="GO" id="GO:0070181">
    <property type="term" value="F:small ribosomal subunit rRNA binding"/>
    <property type="evidence" value="ECO:0007669"/>
    <property type="project" value="TreeGrafter"/>
</dbReference>
<dbReference type="HAMAP" id="MF_00500">
    <property type="entry name" value="Ribosomal_bS20"/>
    <property type="match status" value="1"/>
</dbReference>
<evidence type="ECO:0000256" key="8">
    <source>
        <dbReference type="HAMAP-Rule" id="MF_00500"/>
    </source>
</evidence>
<proteinExistence type="inferred from homology"/>
<keyword evidence="3 8" id="KW-0699">rRNA-binding</keyword>
<dbReference type="Gene3D" id="1.20.58.110">
    <property type="entry name" value="Ribosomal protein S20"/>
    <property type="match status" value="1"/>
</dbReference>
<keyword evidence="6 8" id="KW-0687">Ribonucleoprotein</keyword>
<dbReference type="Pfam" id="PF01649">
    <property type="entry name" value="Ribosomal_S20p"/>
    <property type="match status" value="1"/>
</dbReference>
<sequence length="94" mass="10099">MANSKSAEKRIRVAERKRARNKPLRSAAKTFEKRAETAIAAGDAETAASEVRLAISQLDKVAGKGVIHPNNAARRKSRLMAKFNKLGVAATAQA</sequence>
<dbReference type="GO" id="GO:0003735">
    <property type="term" value="F:structural constituent of ribosome"/>
    <property type="evidence" value="ECO:0007669"/>
    <property type="project" value="InterPro"/>
</dbReference>
<dbReference type="EMBL" id="CADCWF010000333">
    <property type="protein sequence ID" value="CAA9579349.1"/>
    <property type="molecule type" value="Genomic_DNA"/>
</dbReference>
<evidence type="ECO:0000313" key="10">
    <source>
        <dbReference type="EMBL" id="CAA9579349.1"/>
    </source>
</evidence>
<dbReference type="InterPro" id="IPR036510">
    <property type="entry name" value="Ribosomal_bS20_sf"/>
</dbReference>
<comment type="function">
    <text evidence="1 8">Binds directly to 16S ribosomal RNA.</text>
</comment>
<reference evidence="10" key="1">
    <citation type="submission" date="2020-02" db="EMBL/GenBank/DDBJ databases">
        <authorList>
            <person name="Meier V. D."/>
        </authorList>
    </citation>
    <scope>NUCLEOTIDE SEQUENCE</scope>
    <source>
        <strain evidence="10">AVDCRST_MAG59</strain>
    </source>
</reference>
<evidence type="ECO:0000256" key="1">
    <source>
        <dbReference type="ARBA" id="ARBA00003134"/>
    </source>
</evidence>
<dbReference type="PANTHER" id="PTHR33398">
    <property type="entry name" value="30S RIBOSOMAL PROTEIN S20"/>
    <property type="match status" value="1"/>
</dbReference>
<dbReference type="GO" id="GO:0006412">
    <property type="term" value="P:translation"/>
    <property type="evidence" value="ECO:0007669"/>
    <property type="project" value="UniProtKB-UniRule"/>
</dbReference>
<feature type="region of interest" description="Disordered" evidence="9">
    <location>
        <begin position="1"/>
        <end position="27"/>
    </location>
</feature>
<evidence type="ECO:0000256" key="3">
    <source>
        <dbReference type="ARBA" id="ARBA00022730"/>
    </source>
</evidence>
<dbReference type="GO" id="GO:0015935">
    <property type="term" value="C:small ribosomal subunit"/>
    <property type="evidence" value="ECO:0007669"/>
    <property type="project" value="TreeGrafter"/>
</dbReference>
<dbReference type="SUPFAM" id="SSF46992">
    <property type="entry name" value="Ribosomal protein S20"/>
    <property type="match status" value="1"/>
</dbReference>
<evidence type="ECO:0000256" key="4">
    <source>
        <dbReference type="ARBA" id="ARBA00022884"/>
    </source>
</evidence>
<protein>
    <recommendedName>
        <fullName evidence="7 8">Small ribosomal subunit protein bS20</fullName>
    </recommendedName>
</protein>
<gene>
    <name evidence="8" type="primary">rpsT</name>
    <name evidence="10" type="ORF">AVDCRST_MAG59-4543</name>
</gene>
<evidence type="ECO:0000256" key="9">
    <source>
        <dbReference type="SAM" id="MobiDB-lite"/>
    </source>
</evidence>
<evidence type="ECO:0000256" key="6">
    <source>
        <dbReference type="ARBA" id="ARBA00023274"/>
    </source>
</evidence>
<organism evidence="10">
    <name type="scientific">uncultured Thermomicrobiales bacterium</name>
    <dbReference type="NCBI Taxonomy" id="1645740"/>
    <lineage>
        <taxon>Bacteria</taxon>
        <taxon>Pseudomonadati</taxon>
        <taxon>Thermomicrobiota</taxon>
        <taxon>Thermomicrobia</taxon>
        <taxon>Thermomicrobiales</taxon>
        <taxon>environmental samples</taxon>
    </lineage>
</organism>
<keyword evidence="4 8" id="KW-0694">RNA-binding</keyword>
<comment type="similarity">
    <text evidence="2 8">Belongs to the bacterial ribosomal protein bS20 family.</text>
</comment>
<feature type="compositionally biased region" description="Basic and acidic residues" evidence="9">
    <location>
        <begin position="1"/>
        <end position="16"/>
    </location>
</feature>